<evidence type="ECO:0000313" key="5">
    <source>
        <dbReference type="Proteomes" id="UP000218332"/>
    </source>
</evidence>
<dbReference type="Proteomes" id="UP000218332">
    <property type="component" value="Unassembled WGS sequence"/>
</dbReference>
<gene>
    <name evidence="4" type="ORF">C8D92_11128</name>
    <name evidence="3" type="ORF">CF392_08880</name>
</gene>
<evidence type="ECO:0000256" key="1">
    <source>
        <dbReference type="SAM" id="MobiDB-lite"/>
    </source>
</evidence>
<evidence type="ECO:0000313" key="3">
    <source>
        <dbReference type="EMBL" id="PAV25839.1"/>
    </source>
</evidence>
<sequence length="226" mass="23016">MSIRVINKSLAGVAAISFALLLAGCGGGEATADEAVTASADKSEVSDGNGPDRGNGNDLSSNDGQRDGANSTTDDTASNGDDNASAGDDSTTGSGAGGTTDDTASNDDTTGDTASNDDTTGDSGREPSDDTADNNDQDVDRTATLSWTAPGTRVNGEKIQLAELQEYEIVYGQDPDALEQSVTVVADGSMSHTIEDLTDGDWYFAVRVIDQNGLSSDLSSVVSKTI</sequence>
<dbReference type="InterPro" id="IPR013783">
    <property type="entry name" value="Ig-like_fold"/>
</dbReference>
<dbReference type="Gene3D" id="2.60.40.10">
    <property type="entry name" value="Immunoglobulins"/>
    <property type="match status" value="1"/>
</dbReference>
<reference evidence="3 5" key="1">
    <citation type="submission" date="2017-07" db="EMBL/GenBank/DDBJ databases">
        <title>Tamlnaduibacter salinus (Mi-7) genome sequencing.</title>
        <authorList>
            <person name="Verma A."/>
            <person name="Krishnamurthi S."/>
        </authorList>
    </citation>
    <scope>NUCLEOTIDE SEQUENCE [LARGE SCALE GENOMIC DNA]</scope>
    <source>
        <strain evidence="3 5">Mi-7</strain>
    </source>
</reference>
<evidence type="ECO:0000256" key="2">
    <source>
        <dbReference type="SAM" id="SignalP"/>
    </source>
</evidence>
<keyword evidence="5" id="KW-1185">Reference proteome</keyword>
<dbReference type="EMBL" id="QEKQ01000011">
    <property type="protein sequence ID" value="PVY69800.1"/>
    <property type="molecule type" value="Genomic_DNA"/>
</dbReference>
<reference evidence="4 6" key="2">
    <citation type="submission" date="2018-04" db="EMBL/GenBank/DDBJ databases">
        <title>Genomic Encyclopedia of Type Strains, Phase IV (KMG-IV): sequencing the most valuable type-strain genomes for metagenomic binning, comparative biology and taxonomic classification.</title>
        <authorList>
            <person name="Goeker M."/>
        </authorList>
    </citation>
    <scope>NUCLEOTIDE SEQUENCE [LARGE SCALE GENOMIC DNA]</scope>
    <source>
        <strain evidence="4 6">DSM 28688</strain>
    </source>
</reference>
<feature type="compositionally biased region" description="Polar residues" evidence="1">
    <location>
        <begin position="59"/>
        <end position="82"/>
    </location>
</feature>
<keyword evidence="2" id="KW-0732">Signal</keyword>
<feature type="compositionally biased region" description="Low complexity" evidence="1">
    <location>
        <begin position="47"/>
        <end position="58"/>
    </location>
</feature>
<feature type="compositionally biased region" description="Low complexity" evidence="1">
    <location>
        <begin position="84"/>
        <end position="122"/>
    </location>
</feature>
<dbReference type="EMBL" id="NMPM01000047">
    <property type="protein sequence ID" value="PAV25839.1"/>
    <property type="molecule type" value="Genomic_DNA"/>
</dbReference>
<dbReference type="InterPro" id="IPR036116">
    <property type="entry name" value="FN3_sf"/>
</dbReference>
<comment type="caution">
    <text evidence="3">The sequence shown here is derived from an EMBL/GenBank/DDBJ whole genome shotgun (WGS) entry which is preliminary data.</text>
</comment>
<evidence type="ECO:0000313" key="6">
    <source>
        <dbReference type="Proteomes" id="UP000245887"/>
    </source>
</evidence>
<dbReference type="InterPro" id="IPR003961">
    <property type="entry name" value="FN3_dom"/>
</dbReference>
<organism evidence="3 5">
    <name type="scientific">Tamilnaduibacter salinus</name>
    <dbReference type="NCBI Taxonomy" id="1484056"/>
    <lineage>
        <taxon>Bacteria</taxon>
        <taxon>Pseudomonadati</taxon>
        <taxon>Pseudomonadota</taxon>
        <taxon>Gammaproteobacteria</taxon>
        <taxon>Pseudomonadales</taxon>
        <taxon>Marinobacteraceae</taxon>
        <taxon>Tamilnaduibacter</taxon>
    </lineage>
</organism>
<accession>A0A2A2I286</accession>
<dbReference type="AlphaFoldDB" id="A0A2A2I286"/>
<feature type="region of interest" description="Disordered" evidence="1">
    <location>
        <begin position="30"/>
        <end position="140"/>
    </location>
</feature>
<dbReference type="CDD" id="cd00063">
    <property type="entry name" value="FN3"/>
    <property type="match status" value="1"/>
</dbReference>
<dbReference type="OrthoDB" id="6371650at2"/>
<protein>
    <recommendedName>
        <fullName evidence="7">Fibronectin type-III domain-containing protein</fullName>
    </recommendedName>
</protein>
<dbReference type="PROSITE" id="PS51257">
    <property type="entry name" value="PROKAR_LIPOPROTEIN"/>
    <property type="match status" value="1"/>
</dbReference>
<feature type="signal peptide" evidence="2">
    <location>
        <begin position="1"/>
        <end position="23"/>
    </location>
</feature>
<evidence type="ECO:0008006" key="7">
    <source>
        <dbReference type="Google" id="ProtNLM"/>
    </source>
</evidence>
<dbReference type="Proteomes" id="UP000245887">
    <property type="component" value="Unassembled WGS sequence"/>
</dbReference>
<name>A0A2A2I286_9GAMM</name>
<evidence type="ECO:0000313" key="4">
    <source>
        <dbReference type="EMBL" id="PVY69800.1"/>
    </source>
</evidence>
<feature type="chain" id="PRO_5036035279" description="Fibronectin type-III domain-containing protein" evidence="2">
    <location>
        <begin position="24"/>
        <end position="226"/>
    </location>
</feature>
<dbReference type="SUPFAM" id="SSF49265">
    <property type="entry name" value="Fibronectin type III"/>
    <property type="match status" value="1"/>
</dbReference>
<dbReference type="RefSeq" id="WP_095611104.1">
    <property type="nucleotide sequence ID" value="NZ_NMPM01000047.1"/>
</dbReference>
<proteinExistence type="predicted"/>